<evidence type="ECO:0000313" key="2">
    <source>
        <dbReference type="Proteomes" id="UP000762676"/>
    </source>
</evidence>
<sequence>MNILNRTQLVMCPLIAIKKGQNQFPRRHKKSKSSIDIRNPKPSSCYAATIDHTSATAGARIILIASPVNSMSHSDGPWLRERTTGDTIKSRPGNVPCRPLFTLGTHYTCHDRTMTGAVMCPYDQI</sequence>
<accession>A0AAV4G9F7</accession>
<dbReference type="Proteomes" id="UP000762676">
    <property type="component" value="Unassembled WGS sequence"/>
</dbReference>
<comment type="caution">
    <text evidence="1">The sequence shown here is derived from an EMBL/GenBank/DDBJ whole genome shotgun (WGS) entry which is preliminary data.</text>
</comment>
<keyword evidence="2" id="KW-1185">Reference proteome</keyword>
<organism evidence="1 2">
    <name type="scientific">Elysia marginata</name>
    <dbReference type="NCBI Taxonomy" id="1093978"/>
    <lineage>
        <taxon>Eukaryota</taxon>
        <taxon>Metazoa</taxon>
        <taxon>Spiralia</taxon>
        <taxon>Lophotrochozoa</taxon>
        <taxon>Mollusca</taxon>
        <taxon>Gastropoda</taxon>
        <taxon>Heterobranchia</taxon>
        <taxon>Euthyneura</taxon>
        <taxon>Panpulmonata</taxon>
        <taxon>Sacoglossa</taxon>
        <taxon>Placobranchoidea</taxon>
        <taxon>Plakobranchidae</taxon>
        <taxon>Elysia</taxon>
    </lineage>
</organism>
<evidence type="ECO:0000313" key="1">
    <source>
        <dbReference type="EMBL" id="GFR81185.1"/>
    </source>
</evidence>
<reference evidence="1 2" key="1">
    <citation type="journal article" date="2021" name="Elife">
        <title>Chloroplast acquisition without the gene transfer in kleptoplastic sea slugs, Plakobranchus ocellatus.</title>
        <authorList>
            <person name="Maeda T."/>
            <person name="Takahashi S."/>
            <person name="Yoshida T."/>
            <person name="Shimamura S."/>
            <person name="Takaki Y."/>
            <person name="Nagai Y."/>
            <person name="Toyoda A."/>
            <person name="Suzuki Y."/>
            <person name="Arimoto A."/>
            <person name="Ishii H."/>
            <person name="Satoh N."/>
            <person name="Nishiyama T."/>
            <person name="Hasebe M."/>
            <person name="Maruyama T."/>
            <person name="Minagawa J."/>
            <person name="Obokata J."/>
            <person name="Shigenobu S."/>
        </authorList>
    </citation>
    <scope>NUCLEOTIDE SEQUENCE [LARGE SCALE GENOMIC DNA]</scope>
</reference>
<dbReference type="EMBL" id="BMAT01008251">
    <property type="protein sequence ID" value="GFR81185.1"/>
    <property type="molecule type" value="Genomic_DNA"/>
</dbReference>
<proteinExistence type="predicted"/>
<gene>
    <name evidence="1" type="ORF">ElyMa_004064000</name>
</gene>
<name>A0AAV4G9F7_9GAST</name>
<protein>
    <submittedName>
        <fullName evidence="1">Uncharacterized protein</fullName>
    </submittedName>
</protein>
<dbReference type="AlphaFoldDB" id="A0AAV4G9F7"/>